<dbReference type="SMART" id="SM00958">
    <property type="entry name" value="SecA_PP_bind"/>
    <property type="match status" value="1"/>
</dbReference>
<keyword evidence="2" id="KW-0813">Transport</keyword>
<dbReference type="InterPro" id="IPR027417">
    <property type="entry name" value="P-loop_NTPase"/>
</dbReference>
<dbReference type="GO" id="GO:0005886">
    <property type="term" value="C:plasma membrane"/>
    <property type="evidence" value="ECO:0007669"/>
    <property type="project" value="TreeGrafter"/>
</dbReference>
<dbReference type="AlphaFoldDB" id="A0A3C1KJ14"/>
<dbReference type="EMBL" id="DMND01000023">
    <property type="protein sequence ID" value="HAN26374.1"/>
    <property type="molecule type" value="Genomic_DNA"/>
</dbReference>
<sequence length="77" mass="8595">DEVDSILIDEARTPLVISGASEDSSVLYQRINKLIPLLKRDTEGEEGHFTVDEKQRQIELTEGGHEYVEELLAGEGL</sequence>
<dbReference type="InterPro" id="IPR036670">
    <property type="entry name" value="SecA_X-link_sf"/>
</dbReference>
<dbReference type="GO" id="GO:0006886">
    <property type="term" value="P:intracellular protein transport"/>
    <property type="evidence" value="ECO:0007669"/>
    <property type="project" value="InterPro"/>
</dbReference>
<evidence type="ECO:0000313" key="6">
    <source>
        <dbReference type="Proteomes" id="UP000259273"/>
    </source>
</evidence>
<reference evidence="5 6" key="1">
    <citation type="journal article" date="2018" name="Nat. Biotechnol.">
        <title>A standardized bacterial taxonomy based on genome phylogeny substantially revises the tree of life.</title>
        <authorList>
            <person name="Parks D.H."/>
            <person name="Chuvochina M."/>
            <person name="Waite D.W."/>
            <person name="Rinke C."/>
            <person name="Skarshewski A."/>
            <person name="Chaumeil P.A."/>
            <person name="Hugenholtz P."/>
        </authorList>
    </citation>
    <scope>NUCLEOTIDE SEQUENCE [LARGE SCALE GENOMIC DNA]</scope>
    <source>
        <strain evidence="5">UBA9158</strain>
    </source>
</reference>
<protein>
    <recommendedName>
        <fullName evidence="4">SecA family profile domain-containing protein</fullName>
    </recommendedName>
</protein>
<evidence type="ECO:0000256" key="2">
    <source>
        <dbReference type="ARBA" id="ARBA00022927"/>
    </source>
</evidence>
<dbReference type="GO" id="GO:0043952">
    <property type="term" value="P:protein transport by the Sec complex"/>
    <property type="evidence" value="ECO:0007669"/>
    <property type="project" value="TreeGrafter"/>
</dbReference>
<dbReference type="GO" id="GO:0005829">
    <property type="term" value="C:cytosol"/>
    <property type="evidence" value="ECO:0007669"/>
    <property type="project" value="TreeGrafter"/>
</dbReference>
<dbReference type="InterPro" id="IPR011115">
    <property type="entry name" value="SecA_DEAD"/>
</dbReference>
<keyword evidence="2" id="KW-0653">Protein transport</keyword>
<dbReference type="PANTHER" id="PTHR30612:SF0">
    <property type="entry name" value="CHLOROPLAST PROTEIN-TRANSPORTING ATPASE"/>
    <property type="match status" value="1"/>
</dbReference>
<comment type="caution">
    <text evidence="5">The sequence shown here is derived from an EMBL/GenBank/DDBJ whole genome shotgun (WGS) entry which is preliminary data.</text>
</comment>
<keyword evidence="1" id="KW-0472">Membrane</keyword>
<dbReference type="InterPro" id="IPR014018">
    <property type="entry name" value="SecA_motor_DEAD"/>
</dbReference>
<dbReference type="PANTHER" id="PTHR30612">
    <property type="entry name" value="SECA INNER MEMBRANE COMPONENT OF SEC PROTEIN SECRETION SYSTEM"/>
    <property type="match status" value="1"/>
</dbReference>
<dbReference type="InterPro" id="IPR011130">
    <property type="entry name" value="SecA_preprotein_X-link_dom"/>
</dbReference>
<organism evidence="5 6">
    <name type="scientific">Haliea salexigens</name>
    <dbReference type="NCBI Taxonomy" id="287487"/>
    <lineage>
        <taxon>Bacteria</taxon>
        <taxon>Pseudomonadati</taxon>
        <taxon>Pseudomonadota</taxon>
        <taxon>Gammaproteobacteria</taxon>
        <taxon>Cellvibrionales</taxon>
        <taxon>Halieaceae</taxon>
        <taxon>Haliea</taxon>
    </lineage>
</organism>
<feature type="non-terminal residue" evidence="5">
    <location>
        <position position="77"/>
    </location>
</feature>
<dbReference type="SUPFAM" id="SSF81767">
    <property type="entry name" value="Pre-protein crosslinking domain of SecA"/>
    <property type="match status" value="1"/>
</dbReference>
<dbReference type="PROSITE" id="PS51196">
    <property type="entry name" value="SECA_MOTOR_DEAD"/>
    <property type="match status" value="1"/>
</dbReference>
<name>A0A3C1KJ14_9GAMM</name>
<evidence type="ECO:0000313" key="5">
    <source>
        <dbReference type="EMBL" id="HAN26374.1"/>
    </source>
</evidence>
<dbReference type="GO" id="GO:0017038">
    <property type="term" value="P:protein import"/>
    <property type="evidence" value="ECO:0007669"/>
    <property type="project" value="InterPro"/>
</dbReference>
<gene>
    <name evidence="5" type="ORF">DCP75_01300</name>
</gene>
<dbReference type="Proteomes" id="UP000259273">
    <property type="component" value="Unassembled WGS sequence"/>
</dbReference>
<dbReference type="Gene3D" id="3.90.1440.10">
    <property type="entry name" value="SecA, preprotein cross-linking domain"/>
    <property type="match status" value="1"/>
</dbReference>
<keyword evidence="3" id="KW-0811">Translocation</keyword>
<evidence type="ECO:0000256" key="1">
    <source>
        <dbReference type="ARBA" id="ARBA00022475"/>
    </source>
</evidence>
<dbReference type="GO" id="GO:0031522">
    <property type="term" value="C:cell envelope Sec protein transport complex"/>
    <property type="evidence" value="ECO:0007669"/>
    <property type="project" value="TreeGrafter"/>
</dbReference>
<feature type="non-terminal residue" evidence="5">
    <location>
        <position position="1"/>
    </location>
</feature>
<dbReference type="Gene3D" id="3.40.50.300">
    <property type="entry name" value="P-loop containing nucleotide triphosphate hydrolases"/>
    <property type="match status" value="1"/>
</dbReference>
<feature type="domain" description="SecA family profile" evidence="4">
    <location>
        <begin position="1"/>
        <end position="77"/>
    </location>
</feature>
<evidence type="ECO:0000256" key="3">
    <source>
        <dbReference type="ARBA" id="ARBA00023010"/>
    </source>
</evidence>
<keyword evidence="1" id="KW-1003">Cell membrane</keyword>
<dbReference type="GO" id="GO:0005524">
    <property type="term" value="F:ATP binding"/>
    <property type="evidence" value="ECO:0007669"/>
    <property type="project" value="InterPro"/>
</dbReference>
<dbReference type="Pfam" id="PF07517">
    <property type="entry name" value="SecA_DEAD"/>
    <property type="match status" value="1"/>
</dbReference>
<proteinExistence type="predicted"/>
<dbReference type="InterPro" id="IPR000185">
    <property type="entry name" value="SecA"/>
</dbReference>
<dbReference type="GO" id="GO:0006605">
    <property type="term" value="P:protein targeting"/>
    <property type="evidence" value="ECO:0007669"/>
    <property type="project" value="InterPro"/>
</dbReference>
<accession>A0A3C1KJ14</accession>
<evidence type="ECO:0000259" key="4">
    <source>
        <dbReference type="PROSITE" id="PS51196"/>
    </source>
</evidence>